<evidence type="ECO:0000313" key="2">
    <source>
        <dbReference type="Proteomes" id="UP000753376"/>
    </source>
</evidence>
<sequence>MYIGRPCYYQVADARCQGSWWTHDRYHPDVVNSLLKVVEQLSESHKELWLIGYSGGGALAVLVGRRLNRPVNVVTVNANLDHQAWTVHHQYSPLTGSLNPIRDLKRNPDMRELHWHANHDRTILPEWIVAYCEKTHTLCLPFEGNHTSWPSLWPSMLHCSQNVFRQSKNSVQTLPVPENCLRP</sequence>
<protein>
    <recommendedName>
        <fullName evidence="3">AB hydrolase-1 domain-containing protein</fullName>
    </recommendedName>
</protein>
<accession>A0ABS6A7W2</accession>
<proteinExistence type="predicted"/>
<organism evidence="1 2">
    <name type="scientific">Marinobacter salexigens</name>
    <dbReference type="NCBI Taxonomy" id="1925763"/>
    <lineage>
        <taxon>Bacteria</taxon>
        <taxon>Pseudomonadati</taxon>
        <taxon>Pseudomonadota</taxon>
        <taxon>Gammaproteobacteria</taxon>
        <taxon>Pseudomonadales</taxon>
        <taxon>Marinobacteraceae</taxon>
        <taxon>Marinobacter</taxon>
    </lineage>
</organism>
<gene>
    <name evidence="1" type="ORF">KO508_09350</name>
</gene>
<reference evidence="1 2" key="1">
    <citation type="submission" date="2021-05" db="EMBL/GenBank/DDBJ databases">
        <title>Draft genomes of bacteria isolated from model marine particles.</title>
        <authorList>
            <person name="Datta M.S."/>
            <person name="Schwartzman J.A."/>
            <person name="Enke T.N."/>
            <person name="Saavedra J."/>
            <person name="Cermak N."/>
            <person name="Cordero O.X."/>
        </authorList>
    </citation>
    <scope>NUCLEOTIDE SEQUENCE [LARGE SCALE GENOMIC DNA]</scope>
    <source>
        <strain evidence="1 2">D2M19</strain>
    </source>
</reference>
<name>A0ABS6A7W2_9GAMM</name>
<keyword evidence="2" id="KW-1185">Reference proteome</keyword>
<evidence type="ECO:0000313" key="1">
    <source>
        <dbReference type="EMBL" id="MBU2874211.1"/>
    </source>
</evidence>
<evidence type="ECO:0008006" key="3">
    <source>
        <dbReference type="Google" id="ProtNLM"/>
    </source>
</evidence>
<dbReference type="EMBL" id="JAHKPV010000017">
    <property type="protein sequence ID" value="MBU2874211.1"/>
    <property type="molecule type" value="Genomic_DNA"/>
</dbReference>
<comment type="caution">
    <text evidence="1">The sequence shown here is derived from an EMBL/GenBank/DDBJ whole genome shotgun (WGS) entry which is preliminary data.</text>
</comment>
<dbReference type="Proteomes" id="UP000753376">
    <property type="component" value="Unassembled WGS sequence"/>
</dbReference>
<dbReference type="RefSeq" id="WP_216008059.1">
    <property type="nucleotide sequence ID" value="NZ_JAHKPV010000017.1"/>
</dbReference>